<dbReference type="InterPro" id="IPR018715">
    <property type="entry name" value="DUF2239"/>
</dbReference>
<dbReference type="Pfam" id="PF09998">
    <property type="entry name" value="DUF2239"/>
    <property type="match status" value="1"/>
</dbReference>
<dbReference type="RefSeq" id="WP_406697786.1">
    <property type="nucleotide sequence ID" value="NZ_CP155447.1"/>
</dbReference>
<protein>
    <submittedName>
        <fullName evidence="1">DUF2239 family protein</fullName>
    </submittedName>
</protein>
<name>A0AAU7CI76_9BACT</name>
<dbReference type="AlphaFoldDB" id="A0AAU7CI76"/>
<accession>A0AAU7CI76</accession>
<evidence type="ECO:0000313" key="1">
    <source>
        <dbReference type="EMBL" id="XBH04979.1"/>
    </source>
</evidence>
<reference evidence="1" key="1">
    <citation type="submission" date="2024-05" db="EMBL/GenBank/DDBJ databases">
        <title>Planctomycetes of the genus Singulisphaera possess chitinolytic capabilities.</title>
        <authorList>
            <person name="Ivanova A."/>
        </authorList>
    </citation>
    <scope>NUCLEOTIDE SEQUENCE</scope>
    <source>
        <strain evidence="1">Ch08T</strain>
    </source>
</reference>
<proteinExistence type="predicted"/>
<dbReference type="EMBL" id="CP155447">
    <property type="protein sequence ID" value="XBH04979.1"/>
    <property type="molecule type" value="Genomic_DNA"/>
</dbReference>
<sequence>MKDRDFGHCTAFEGTRRIASGELGHVVLRVKEVIDRGETAPVLIFDDVTSELVEVDFRGTAEEVVGKLEPRASDVRPAAAAISPVAPRGPGRPKLGVVAREVTLLPRHWDWLNEQPGGASVALRKLVEAARRENEGRDRARRAQESAYRFMVAMAGNLPGFEEATRALFAKDPKRLEVLICDWPEDVRTHVLRLARETQESPADAATAETRS</sequence>
<gene>
    <name evidence="1" type="ORF">V5E97_02865</name>
</gene>
<organism evidence="1">
    <name type="scientific">Singulisphaera sp. Ch08</name>
    <dbReference type="NCBI Taxonomy" id="3120278"/>
    <lineage>
        <taxon>Bacteria</taxon>
        <taxon>Pseudomonadati</taxon>
        <taxon>Planctomycetota</taxon>
        <taxon>Planctomycetia</taxon>
        <taxon>Isosphaerales</taxon>
        <taxon>Isosphaeraceae</taxon>
        <taxon>Singulisphaera</taxon>
    </lineage>
</organism>